<keyword evidence="4 9" id="KW-0812">Transmembrane</keyword>
<feature type="transmembrane region" description="Helical" evidence="9">
    <location>
        <begin position="213"/>
        <end position="233"/>
    </location>
</feature>
<keyword evidence="7" id="KW-0325">Glycoprotein</keyword>
<dbReference type="PANTHER" id="PTHR11360:SF224">
    <property type="entry name" value="MAJOR FACILITATOR SUPERFAMILY (MFS) PROFILE DOMAIN-CONTAINING PROTEIN-RELATED"/>
    <property type="match status" value="1"/>
</dbReference>
<dbReference type="InterPro" id="IPR020846">
    <property type="entry name" value="MFS_dom"/>
</dbReference>
<feature type="transmembrane region" description="Helical" evidence="9">
    <location>
        <begin position="323"/>
        <end position="342"/>
    </location>
</feature>
<sequence>MAASEPSRHQSLSSPASDDDRPSQIEQYSEKAPSQQEGTSAPDFGPPPDGGLQAWLVVTGGFFAVFASFGWINCIGIFQDYYEQNQLKSYSSSDVAWISSIESFMLFFWGPVVGYMTDNYGPRIPILIGSFLHVFGLMMTSLSKKYYQIILSQSICSALGCSFLFYAPIAAAGTWFKRHRAIAFGIITAGSSLGGVVLPIMVNKLVVQVGFGWAMRSVAFLFLGLLVIANVTIKSRLPPPRRKFDIKDFITPFKEMPFLLLTVAGFMLYLGSFLPFNFIIVQAKELGVSDSLAQYLVSIVNAASTFGRLVPAYFGDRIGVFNVMIPLTLLGGIFTLTVWLTAHSTASVIAYAALYGFASGCTLSIVPAMVASFSDVRSIGTRNGALYGVAAIGVLIGSPVAGAIVSAENGNFSGLIIFCGVTILVGAVFAIMSRQALTGAEPAHKGILRDETIMLRWIFGYSHGAKLLDGASWPDIPQTSVPRRLNSNIKDLGFLSIDVDHFMVENGEIHRVEIGISFLKAQALQQLHSNSTQGGDLASSVIKSHHLVFGHKKAFSWKNYHFLFGKARPIKLSHVRTVLERLTRKPYVLVVHGAKQELSLLSMLDIKLEPIFILDTVKAAQFPLQLWYRYSLKQLLEEFKIPYAHLHVAGNDAHLTLRVLLMIAVRDAEVQLSGKRLPDWIPIFKAVAQSPLPPRPPTKREIAAMAEAEAERQMNGDRSEGNTAMDGSEY</sequence>
<feature type="transmembrane region" description="Helical" evidence="9">
    <location>
        <begin position="348"/>
        <end position="373"/>
    </location>
</feature>
<protein>
    <recommendedName>
        <fullName evidence="10">Major facilitator superfamily (MFS) profile domain-containing protein</fullName>
    </recommendedName>
</protein>
<evidence type="ECO:0000256" key="4">
    <source>
        <dbReference type="ARBA" id="ARBA00022692"/>
    </source>
</evidence>
<evidence type="ECO:0000256" key="1">
    <source>
        <dbReference type="ARBA" id="ARBA00004141"/>
    </source>
</evidence>
<feature type="region of interest" description="Disordered" evidence="8">
    <location>
        <begin position="708"/>
        <end position="730"/>
    </location>
</feature>
<evidence type="ECO:0000256" key="9">
    <source>
        <dbReference type="SAM" id="Phobius"/>
    </source>
</evidence>
<dbReference type="AlphaFoldDB" id="A0A365NBR0"/>
<comment type="caution">
    <text evidence="11">The sequence shown here is derived from an EMBL/GenBank/DDBJ whole genome shotgun (WGS) entry which is preliminary data.</text>
</comment>
<feature type="domain" description="Major facilitator superfamily (MFS) profile" evidence="10">
    <location>
        <begin position="54"/>
        <end position="438"/>
    </location>
</feature>
<feature type="transmembrane region" description="Helical" evidence="9">
    <location>
        <begin position="54"/>
        <end position="78"/>
    </location>
</feature>
<dbReference type="SUPFAM" id="SSF53098">
    <property type="entry name" value="Ribonuclease H-like"/>
    <property type="match status" value="1"/>
</dbReference>
<dbReference type="Pfam" id="PF07690">
    <property type="entry name" value="MFS_1"/>
    <property type="match status" value="1"/>
</dbReference>
<dbReference type="PANTHER" id="PTHR11360">
    <property type="entry name" value="MONOCARBOXYLATE TRANSPORTER"/>
    <property type="match status" value="1"/>
</dbReference>
<keyword evidence="3" id="KW-0813">Transport</keyword>
<evidence type="ECO:0000259" key="10">
    <source>
        <dbReference type="PROSITE" id="PS50850"/>
    </source>
</evidence>
<accession>A0A365NBR0</accession>
<dbReference type="Proteomes" id="UP000251714">
    <property type="component" value="Unassembled WGS sequence"/>
</dbReference>
<dbReference type="InterPro" id="IPR012337">
    <property type="entry name" value="RNaseH-like_sf"/>
</dbReference>
<evidence type="ECO:0000256" key="2">
    <source>
        <dbReference type="ARBA" id="ARBA00006727"/>
    </source>
</evidence>
<evidence type="ECO:0000256" key="8">
    <source>
        <dbReference type="SAM" id="MobiDB-lite"/>
    </source>
</evidence>
<feature type="compositionally biased region" description="Polar residues" evidence="8">
    <location>
        <begin position="24"/>
        <end position="39"/>
    </location>
</feature>
<dbReference type="Gene3D" id="3.30.420.10">
    <property type="entry name" value="Ribonuclease H-like superfamily/Ribonuclease H"/>
    <property type="match status" value="1"/>
</dbReference>
<keyword evidence="6 9" id="KW-0472">Membrane</keyword>
<keyword evidence="5 9" id="KW-1133">Transmembrane helix</keyword>
<evidence type="ECO:0000256" key="7">
    <source>
        <dbReference type="ARBA" id="ARBA00023180"/>
    </source>
</evidence>
<dbReference type="Gene3D" id="1.20.1250.20">
    <property type="entry name" value="MFS general substrate transporter like domains"/>
    <property type="match status" value="2"/>
</dbReference>
<feature type="compositionally biased region" description="Basic and acidic residues" evidence="8">
    <location>
        <begin position="709"/>
        <end position="720"/>
    </location>
</feature>
<comment type="subcellular location">
    <subcellularLocation>
        <location evidence="1">Membrane</location>
        <topology evidence="1">Multi-pass membrane protein</topology>
    </subcellularLocation>
</comment>
<evidence type="ECO:0000313" key="12">
    <source>
        <dbReference type="Proteomes" id="UP000251714"/>
    </source>
</evidence>
<dbReference type="SUPFAM" id="SSF103473">
    <property type="entry name" value="MFS general substrate transporter"/>
    <property type="match status" value="1"/>
</dbReference>
<reference evidence="11 12" key="1">
    <citation type="submission" date="2017-12" db="EMBL/GenBank/DDBJ databases">
        <title>Genome sequence of the mycotoxigenic crop pathogen Fusarium proliferatum, strain ITEM 2341 from Date Palm.</title>
        <authorList>
            <person name="Almiman B.F."/>
            <person name="Shittu T.A."/>
            <person name="Muthumeenakshi S."/>
            <person name="Baroncelli R."/>
            <person name="Sreenivasaprasada S."/>
        </authorList>
    </citation>
    <scope>NUCLEOTIDE SEQUENCE [LARGE SCALE GENOMIC DNA]</scope>
    <source>
        <strain evidence="11 12">ITEM 2341</strain>
    </source>
</reference>
<dbReference type="GO" id="GO:0003676">
    <property type="term" value="F:nucleic acid binding"/>
    <property type="evidence" value="ECO:0007669"/>
    <property type="project" value="InterPro"/>
</dbReference>
<feature type="transmembrane region" description="Helical" evidence="9">
    <location>
        <begin position="258"/>
        <end position="280"/>
    </location>
</feature>
<feature type="transmembrane region" description="Helical" evidence="9">
    <location>
        <begin position="385"/>
        <end position="406"/>
    </location>
</feature>
<feature type="transmembrane region" description="Helical" evidence="9">
    <location>
        <begin position="181"/>
        <end position="201"/>
    </location>
</feature>
<feature type="region of interest" description="Disordered" evidence="8">
    <location>
        <begin position="1"/>
        <end position="45"/>
    </location>
</feature>
<feature type="transmembrane region" description="Helical" evidence="9">
    <location>
        <begin position="412"/>
        <end position="432"/>
    </location>
</feature>
<dbReference type="Pfam" id="PF21762">
    <property type="entry name" value="DEDDh_C"/>
    <property type="match status" value="1"/>
</dbReference>
<organism evidence="11 12">
    <name type="scientific">Gibberella intermedia</name>
    <name type="common">Bulb rot disease fungus</name>
    <name type="synonym">Fusarium proliferatum</name>
    <dbReference type="NCBI Taxonomy" id="948311"/>
    <lineage>
        <taxon>Eukaryota</taxon>
        <taxon>Fungi</taxon>
        <taxon>Dikarya</taxon>
        <taxon>Ascomycota</taxon>
        <taxon>Pezizomycotina</taxon>
        <taxon>Sordariomycetes</taxon>
        <taxon>Hypocreomycetidae</taxon>
        <taxon>Hypocreales</taxon>
        <taxon>Nectriaceae</taxon>
        <taxon>Fusarium</taxon>
        <taxon>Fusarium fujikuroi species complex</taxon>
    </lineage>
</organism>
<dbReference type="InterPro" id="IPR036259">
    <property type="entry name" value="MFS_trans_sf"/>
</dbReference>
<dbReference type="EMBL" id="PKMI01000015">
    <property type="protein sequence ID" value="RBA18132.1"/>
    <property type="molecule type" value="Genomic_DNA"/>
</dbReference>
<proteinExistence type="inferred from homology"/>
<dbReference type="InterPro" id="IPR011701">
    <property type="entry name" value="MFS"/>
</dbReference>
<dbReference type="InterPro" id="IPR050327">
    <property type="entry name" value="Proton-linked_MCT"/>
</dbReference>
<gene>
    <name evidence="11" type="ORF">FPRO05_11148</name>
</gene>
<dbReference type="CDD" id="cd17352">
    <property type="entry name" value="MFS_MCT_SLC16"/>
    <property type="match status" value="1"/>
</dbReference>
<dbReference type="InterPro" id="IPR036397">
    <property type="entry name" value="RNaseH_sf"/>
</dbReference>
<evidence type="ECO:0000256" key="5">
    <source>
        <dbReference type="ARBA" id="ARBA00022989"/>
    </source>
</evidence>
<evidence type="ECO:0000256" key="6">
    <source>
        <dbReference type="ARBA" id="ARBA00023136"/>
    </source>
</evidence>
<dbReference type="PROSITE" id="PS50850">
    <property type="entry name" value="MFS"/>
    <property type="match status" value="1"/>
</dbReference>
<evidence type="ECO:0000256" key="3">
    <source>
        <dbReference type="ARBA" id="ARBA00022448"/>
    </source>
</evidence>
<dbReference type="GO" id="GO:0022857">
    <property type="term" value="F:transmembrane transporter activity"/>
    <property type="evidence" value="ECO:0007669"/>
    <property type="project" value="InterPro"/>
</dbReference>
<feature type="transmembrane region" description="Helical" evidence="9">
    <location>
        <begin position="149"/>
        <end position="169"/>
    </location>
</feature>
<name>A0A365NBR0_GIBIN</name>
<dbReference type="GO" id="GO:0016020">
    <property type="term" value="C:membrane"/>
    <property type="evidence" value="ECO:0007669"/>
    <property type="project" value="UniProtKB-SubCell"/>
</dbReference>
<evidence type="ECO:0000313" key="11">
    <source>
        <dbReference type="EMBL" id="RBA18132.1"/>
    </source>
</evidence>
<dbReference type="InterPro" id="IPR048519">
    <property type="entry name" value="Gfd2/YDR514C-like_C"/>
</dbReference>
<comment type="similarity">
    <text evidence="2">Belongs to the major facilitator superfamily. Monocarboxylate porter (TC 2.A.1.13) family.</text>
</comment>
<feature type="transmembrane region" description="Helical" evidence="9">
    <location>
        <begin position="98"/>
        <end position="117"/>
    </location>
</feature>